<dbReference type="OrthoDB" id="933690at2"/>
<sequence>MKYEAEKLESYTGHRDCVYNVTGHSDENKFISSSGDGLLVEWDTRNSDLGKPLAQMKNSIYAVHFEKSQNRVWAAENFEGLHLIDLATRKEIANLALNKAAVFDIKTYKNLVFVAGGDGVITVIDSELMAFKKHIKSSDKSVRSLSINPVERELAAGFSDNTIRIFDLQTLELKKQINAHRNSVFAVKYSADYQTLLSGSRDAHLKIWNISNNYKLEEQMVAHMFTINHIAVNPSGTLIATCSMDKSIKLWDAQNYKLVKVIDQARHAGHGTSVNRLHWLSDENFVSASDDRSLSLWKVTQYEP</sequence>
<dbReference type="SUPFAM" id="SSF50978">
    <property type="entry name" value="WD40 repeat-like"/>
    <property type="match status" value="1"/>
</dbReference>
<accession>A0A2Z4GDA0</accession>
<feature type="repeat" description="WD" evidence="3">
    <location>
        <begin position="135"/>
        <end position="176"/>
    </location>
</feature>
<dbReference type="AlphaFoldDB" id="A0A2Z4GDA0"/>
<dbReference type="PANTHER" id="PTHR19848:SF8">
    <property type="entry name" value="F-BOX AND WD REPEAT DOMAIN CONTAINING 7"/>
    <property type="match status" value="1"/>
</dbReference>
<keyword evidence="5" id="KW-1185">Reference proteome</keyword>
<feature type="repeat" description="WD" evidence="3">
    <location>
        <begin position="177"/>
        <end position="218"/>
    </location>
</feature>
<dbReference type="InterPro" id="IPR015943">
    <property type="entry name" value="WD40/YVTN_repeat-like_dom_sf"/>
</dbReference>
<protein>
    <submittedName>
        <fullName evidence="4">Uncharacterized protein</fullName>
    </submittedName>
</protein>
<dbReference type="Pfam" id="PF00400">
    <property type="entry name" value="WD40"/>
    <property type="match status" value="5"/>
</dbReference>
<dbReference type="InterPro" id="IPR020472">
    <property type="entry name" value="WD40_PAC1"/>
</dbReference>
<feature type="repeat" description="WD" evidence="3">
    <location>
        <begin position="220"/>
        <end position="261"/>
    </location>
</feature>
<dbReference type="PANTHER" id="PTHR19848">
    <property type="entry name" value="WD40 REPEAT PROTEIN"/>
    <property type="match status" value="1"/>
</dbReference>
<dbReference type="PROSITE" id="PS50082">
    <property type="entry name" value="WD_REPEATS_2"/>
    <property type="match status" value="5"/>
</dbReference>
<keyword evidence="1 3" id="KW-0853">WD repeat</keyword>
<dbReference type="SMART" id="SM00320">
    <property type="entry name" value="WD40"/>
    <property type="match status" value="6"/>
</dbReference>
<feature type="repeat" description="WD" evidence="3">
    <location>
        <begin position="11"/>
        <end position="52"/>
    </location>
</feature>
<dbReference type="Gene3D" id="2.130.10.10">
    <property type="entry name" value="YVTN repeat-like/Quinoprotein amine dehydrogenase"/>
    <property type="match status" value="2"/>
</dbReference>
<evidence type="ECO:0000256" key="1">
    <source>
        <dbReference type="ARBA" id="ARBA00022574"/>
    </source>
</evidence>
<dbReference type="PROSITE" id="PS00678">
    <property type="entry name" value="WD_REPEATS_1"/>
    <property type="match status" value="2"/>
</dbReference>
<gene>
    <name evidence="4" type="ORF">DJ013_13465</name>
</gene>
<keyword evidence="2" id="KW-0677">Repeat</keyword>
<evidence type="ECO:0000313" key="5">
    <source>
        <dbReference type="Proteomes" id="UP000249873"/>
    </source>
</evidence>
<organism evidence="4 5">
    <name type="scientific">Arcticibacterium luteifluviistationis</name>
    <dbReference type="NCBI Taxonomy" id="1784714"/>
    <lineage>
        <taxon>Bacteria</taxon>
        <taxon>Pseudomonadati</taxon>
        <taxon>Bacteroidota</taxon>
        <taxon>Cytophagia</taxon>
        <taxon>Cytophagales</taxon>
        <taxon>Leadbetterellaceae</taxon>
        <taxon>Arcticibacterium</taxon>
    </lineage>
</organism>
<evidence type="ECO:0000313" key="4">
    <source>
        <dbReference type="EMBL" id="AWV99121.1"/>
    </source>
</evidence>
<dbReference type="Proteomes" id="UP000249873">
    <property type="component" value="Chromosome"/>
</dbReference>
<dbReference type="EMBL" id="CP029480">
    <property type="protein sequence ID" value="AWV99121.1"/>
    <property type="molecule type" value="Genomic_DNA"/>
</dbReference>
<dbReference type="InterPro" id="IPR001680">
    <property type="entry name" value="WD40_rpt"/>
</dbReference>
<reference evidence="4 5" key="1">
    <citation type="submission" date="2018-05" db="EMBL/GenBank/DDBJ databases">
        <title>Complete genome sequence of Arcticibacterium luteifluviistationis SM1504T, a cytophagaceae bacterium isolated from Arctic surface seawater.</title>
        <authorList>
            <person name="Li Y."/>
            <person name="Qin Q.-L."/>
        </authorList>
    </citation>
    <scope>NUCLEOTIDE SEQUENCE [LARGE SCALE GENOMIC DNA]</scope>
    <source>
        <strain evidence="4 5">SM1504</strain>
    </source>
</reference>
<dbReference type="PRINTS" id="PR00320">
    <property type="entry name" value="GPROTEINBRPT"/>
</dbReference>
<dbReference type="PROSITE" id="PS50294">
    <property type="entry name" value="WD_REPEATS_REGION"/>
    <property type="match status" value="3"/>
</dbReference>
<dbReference type="KEGG" id="als:DJ013_13465"/>
<evidence type="ECO:0000256" key="2">
    <source>
        <dbReference type="ARBA" id="ARBA00022737"/>
    </source>
</evidence>
<name>A0A2Z4GDA0_9BACT</name>
<feature type="repeat" description="WD" evidence="3">
    <location>
        <begin position="267"/>
        <end position="304"/>
    </location>
</feature>
<dbReference type="InterPro" id="IPR019775">
    <property type="entry name" value="WD40_repeat_CS"/>
</dbReference>
<evidence type="ECO:0000256" key="3">
    <source>
        <dbReference type="PROSITE-ProRule" id="PRU00221"/>
    </source>
</evidence>
<dbReference type="InterPro" id="IPR036322">
    <property type="entry name" value="WD40_repeat_dom_sf"/>
</dbReference>
<dbReference type="RefSeq" id="WP_111372314.1">
    <property type="nucleotide sequence ID" value="NZ_CP029480.1"/>
</dbReference>
<proteinExistence type="predicted"/>